<reference evidence="2 3" key="2">
    <citation type="journal article" date="2011" name="J. Bacteriol.">
        <title>Complete genome sequence of the anaerobic, halophilic alkalithermophile Natranaerobius thermophilus JW/NM-WN-LF.</title>
        <authorList>
            <person name="Zhao B."/>
            <person name="Mesbah N.M."/>
            <person name="Dalin E."/>
            <person name="Goodwin L."/>
            <person name="Nolan M."/>
            <person name="Pitluck S."/>
            <person name="Chertkov O."/>
            <person name="Brettin T.S."/>
            <person name="Han J."/>
            <person name="Larimer F.W."/>
            <person name="Land M.L."/>
            <person name="Hauser L."/>
            <person name="Kyrpides N."/>
            <person name="Wiegel J."/>
        </authorList>
    </citation>
    <scope>NUCLEOTIDE SEQUENCE [LARGE SCALE GENOMIC DNA]</scope>
    <source>
        <strain evidence="3">ATCC BAA-1301 / DSM 18059 / JW/NM-WN-LF</strain>
    </source>
</reference>
<dbReference type="eggNOG" id="COG1307">
    <property type="taxonomic scope" value="Bacteria"/>
</dbReference>
<protein>
    <submittedName>
        <fullName evidence="2">DegV family protein</fullName>
    </submittedName>
</protein>
<dbReference type="PANTHER" id="PTHR33434:SF2">
    <property type="entry name" value="FATTY ACID-BINDING PROTEIN TM_1468"/>
    <property type="match status" value="1"/>
</dbReference>
<gene>
    <name evidence="2" type="ordered locus">Nther_1346</name>
</gene>
<sequence>MTIHIVTDSTCDLPKEIIEKYSINVVPLNVHFAENTYKDKIDLFPDEFYQKLVNSQEHPETSQPSPGDFVNCYQEIAGEKDQILSIHLSSELSGTFQSANIAKEMLPDLDITVIDSKLASLAMGLLVKKAAEAREQGASMEEIVDKIDVLKEKITLYFFVDTLEYLKRGGRIGKAQALVGSLLDIKPILTINNEGIIEPIDKVRTKKKAINKVIDLLKEAKGDVNVTAGILYSGNEQENLDMIKTKISEEFNCEDMVISPFGPVIGVHVGPGAFGVCMI</sequence>
<dbReference type="GO" id="GO:0008289">
    <property type="term" value="F:lipid binding"/>
    <property type="evidence" value="ECO:0007669"/>
    <property type="project" value="UniProtKB-KW"/>
</dbReference>
<dbReference type="STRING" id="457570.Nther_1346"/>
<dbReference type="InParanoid" id="B2A2L4"/>
<accession>B2A2L4</accession>
<dbReference type="Gene3D" id="3.30.1180.10">
    <property type="match status" value="1"/>
</dbReference>
<dbReference type="Gene3D" id="3.40.50.10170">
    <property type="match status" value="1"/>
</dbReference>
<evidence type="ECO:0000313" key="2">
    <source>
        <dbReference type="EMBL" id="ACB84929.1"/>
    </source>
</evidence>
<dbReference type="RefSeq" id="WP_012447804.1">
    <property type="nucleotide sequence ID" value="NC_010718.1"/>
</dbReference>
<dbReference type="FunCoup" id="B2A2L4">
    <property type="interactions" value="43"/>
</dbReference>
<evidence type="ECO:0000256" key="1">
    <source>
        <dbReference type="ARBA" id="ARBA00023121"/>
    </source>
</evidence>
<dbReference type="SUPFAM" id="SSF82549">
    <property type="entry name" value="DAK1/DegV-like"/>
    <property type="match status" value="1"/>
</dbReference>
<proteinExistence type="predicted"/>
<reference evidence="2 3" key="1">
    <citation type="submission" date="2008-04" db="EMBL/GenBank/DDBJ databases">
        <title>Complete sequence of chromosome of Natranaerobius thermophilus JW/NM-WN-LF.</title>
        <authorList>
            <consortium name="US DOE Joint Genome Institute"/>
            <person name="Copeland A."/>
            <person name="Lucas S."/>
            <person name="Lapidus A."/>
            <person name="Glavina del Rio T."/>
            <person name="Dalin E."/>
            <person name="Tice H."/>
            <person name="Bruce D."/>
            <person name="Goodwin L."/>
            <person name="Pitluck S."/>
            <person name="Chertkov O."/>
            <person name="Brettin T."/>
            <person name="Detter J.C."/>
            <person name="Han C."/>
            <person name="Kuske C.R."/>
            <person name="Schmutz J."/>
            <person name="Larimer F."/>
            <person name="Land M."/>
            <person name="Hauser L."/>
            <person name="Kyrpides N."/>
            <person name="Lykidis A."/>
            <person name="Mesbah N.M."/>
            <person name="Wiegel J."/>
        </authorList>
    </citation>
    <scope>NUCLEOTIDE SEQUENCE [LARGE SCALE GENOMIC DNA]</scope>
    <source>
        <strain evidence="3">ATCC BAA-1301 / DSM 18059 / JW/NM-WN-LF</strain>
    </source>
</reference>
<dbReference type="PROSITE" id="PS51482">
    <property type="entry name" value="DEGV"/>
    <property type="match status" value="1"/>
</dbReference>
<dbReference type="PANTHER" id="PTHR33434">
    <property type="entry name" value="DEGV DOMAIN-CONTAINING PROTEIN DR_1986-RELATED"/>
    <property type="match status" value="1"/>
</dbReference>
<dbReference type="OrthoDB" id="9780216at2"/>
<dbReference type="HOGENOM" id="CLU_048251_0_1_9"/>
<dbReference type="InterPro" id="IPR050270">
    <property type="entry name" value="DegV_domain_contain"/>
</dbReference>
<keyword evidence="3" id="KW-1185">Reference proteome</keyword>
<dbReference type="InterPro" id="IPR043168">
    <property type="entry name" value="DegV_C"/>
</dbReference>
<dbReference type="EMBL" id="CP001034">
    <property type="protein sequence ID" value="ACB84929.1"/>
    <property type="molecule type" value="Genomic_DNA"/>
</dbReference>
<name>B2A2L4_NATTJ</name>
<dbReference type="Proteomes" id="UP000001683">
    <property type="component" value="Chromosome"/>
</dbReference>
<evidence type="ECO:0000313" key="3">
    <source>
        <dbReference type="Proteomes" id="UP000001683"/>
    </source>
</evidence>
<dbReference type="Pfam" id="PF02645">
    <property type="entry name" value="DegV"/>
    <property type="match status" value="1"/>
</dbReference>
<dbReference type="NCBIfam" id="TIGR00762">
    <property type="entry name" value="DegV"/>
    <property type="match status" value="1"/>
</dbReference>
<dbReference type="KEGG" id="nth:Nther_1346"/>
<dbReference type="InterPro" id="IPR003797">
    <property type="entry name" value="DegV"/>
</dbReference>
<keyword evidence="1" id="KW-0446">Lipid-binding</keyword>
<organism evidence="2 3">
    <name type="scientific">Natranaerobius thermophilus (strain ATCC BAA-1301 / DSM 18059 / JW/NM-WN-LF)</name>
    <dbReference type="NCBI Taxonomy" id="457570"/>
    <lineage>
        <taxon>Bacteria</taxon>
        <taxon>Bacillati</taxon>
        <taxon>Bacillota</taxon>
        <taxon>Clostridia</taxon>
        <taxon>Natranaerobiales</taxon>
        <taxon>Natranaerobiaceae</taxon>
        <taxon>Natranaerobius</taxon>
    </lineage>
</organism>
<dbReference type="AlphaFoldDB" id="B2A2L4"/>